<reference evidence="1" key="1">
    <citation type="submission" date="2020-07" db="EMBL/GenBank/DDBJ databases">
        <title>Multicomponent nature underlies the extraordinary mechanical properties of spider dragline silk.</title>
        <authorList>
            <person name="Kono N."/>
            <person name="Nakamura H."/>
            <person name="Mori M."/>
            <person name="Yoshida Y."/>
            <person name="Ohtoshi R."/>
            <person name="Malay A.D."/>
            <person name="Moran D.A.P."/>
            <person name="Tomita M."/>
            <person name="Numata K."/>
            <person name="Arakawa K."/>
        </authorList>
    </citation>
    <scope>NUCLEOTIDE SEQUENCE</scope>
</reference>
<protein>
    <submittedName>
        <fullName evidence="1">Uncharacterized protein</fullName>
    </submittedName>
</protein>
<comment type="caution">
    <text evidence="1">The sequence shown here is derived from an EMBL/GenBank/DDBJ whole genome shotgun (WGS) entry which is preliminary data.</text>
</comment>
<keyword evidence="2" id="KW-1185">Reference proteome</keyword>
<evidence type="ECO:0000313" key="1">
    <source>
        <dbReference type="EMBL" id="GFQ97185.1"/>
    </source>
</evidence>
<evidence type="ECO:0000313" key="2">
    <source>
        <dbReference type="Proteomes" id="UP000887116"/>
    </source>
</evidence>
<dbReference type="AlphaFoldDB" id="A0A8X6J944"/>
<name>A0A8X6J944_TRICU</name>
<accession>A0A8X6J944</accession>
<dbReference type="Proteomes" id="UP000887116">
    <property type="component" value="Unassembled WGS sequence"/>
</dbReference>
<dbReference type="EMBL" id="BMAO01024711">
    <property type="protein sequence ID" value="GFQ97185.1"/>
    <property type="molecule type" value="Genomic_DNA"/>
</dbReference>
<sequence length="85" mass="9952">MFLTHHRDLWTEGGGMEGTPRCDRIRPWQTVEEFFTLLQVSVEARKRPATFFPNLVFISFSSSSRQERLSHCLSMLWGLARLKSH</sequence>
<gene>
    <name evidence="1" type="ORF">TNCT_640971</name>
</gene>
<proteinExistence type="predicted"/>
<organism evidence="1 2">
    <name type="scientific">Trichonephila clavata</name>
    <name type="common">Joro spider</name>
    <name type="synonym">Nephila clavata</name>
    <dbReference type="NCBI Taxonomy" id="2740835"/>
    <lineage>
        <taxon>Eukaryota</taxon>
        <taxon>Metazoa</taxon>
        <taxon>Ecdysozoa</taxon>
        <taxon>Arthropoda</taxon>
        <taxon>Chelicerata</taxon>
        <taxon>Arachnida</taxon>
        <taxon>Araneae</taxon>
        <taxon>Araneomorphae</taxon>
        <taxon>Entelegynae</taxon>
        <taxon>Araneoidea</taxon>
        <taxon>Nephilidae</taxon>
        <taxon>Trichonephila</taxon>
    </lineage>
</organism>